<dbReference type="InterPro" id="IPR015500">
    <property type="entry name" value="Peptidase_S8_subtilisin-rel"/>
</dbReference>
<sequence length="389" mass="38621">MNRTSPLRRRTSTPPWVAVAAAGLLAVGVVPAAQAAPAERTAVIVQLRPGSDAAAVSRGAAGPTGTVSHVFGHAVVGFAATLPQPAIDALRRNPRVVAVEPDATVQLSGTQAPTPSWGLDRVDQTALPLNGSYTWTTDGAGVSAYVIDTGIRADHTDLTGRVRAGYTAVADGTGTSDCNGHGTHVAGTLGGTTYGVAKRATLVPVRVLDCAGSGSYSQVIAGLDWAAQHHQAGTPAVANLSLGGPVSAVLDQAVQGLIADGVSVAVAAGNSHVDACRTSPARVGGALTVGATTSSDARASYSNYGACLDLFAPGSAITSAWSTSASSVSTISGTSMASPHVAGAAAVLLSRDPGLTPAAVAYSLVTSATKDVVTGAGSRSPNRLLHAGR</sequence>
<keyword evidence="4 5" id="KW-0720">Serine protease</keyword>
<dbReference type="PROSITE" id="PS00136">
    <property type="entry name" value="SUBTILASE_ASP"/>
    <property type="match status" value="1"/>
</dbReference>
<evidence type="ECO:0000256" key="6">
    <source>
        <dbReference type="RuleBase" id="RU003355"/>
    </source>
</evidence>
<dbReference type="InterPro" id="IPR023827">
    <property type="entry name" value="Peptidase_S8_Asp-AS"/>
</dbReference>
<evidence type="ECO:0000256" key="5">
    <source>
        <dbReference type="PROSITE-ProRule" id="PRU01240"/>
    </source>
</evidence>
<evidence type="ECO:0000256" key="2">
    <source>
        <dbReference type="ARBA" id="ARBA00022670"/>
    </source>
</evidence>
<dbReference type="InterPro" id="IPR000209">
    <property type="entry name" value="Peptidase_S8/S53_dom"/>
</dbReference>
<dbReference type="SUPFAM" id="SSF52743">
    <property type="entry name" value="Subtilisin-like"/>
    <property type="match status" value="1"/>
</dbReference>
<dbReference type="FunFam" id="3.40.50.200:FF:000014">
    <property type="entry name" value="Proteinase K"/>
    <property type="match status" value="1"/>
</dbReference>
<dbReference type="PANTHER" id="PTHR43806">
    <property type="entry name" value="PEPTIDASE S8"/>
    <property type="match status" value="1"/>
</dbReference>
<comment type="similarity">
    <text evidence="1 5 6">Belongs to the peptidase S8 family.</text>
</comment>
<dbReference type="InterPro" id="IPR034193">
    <property type="entry name" value="PCSK9_ProteinaseK-like"/>
</dbReference>
<evidence type="ECO:0000259" key="8">
    <source>
        <dbReference type="Pfam" id="PF00082"/>
    </source>
</evidence>
<dbReference type="PRINTS" id="PR00723">
    <property type="entry name" value="SUBTILISIN"/>
</dbReference>
<feature type="domain" description="Peptidase S8/S53" evidence="8">
    <location>
        <begin position="139"/>
        <end position="371"/>
    </location>
</feature>
<dbReference type="PROSITE" id="PS51892">
    <property type="entry name" value="SUBTILASE"/>
    <property type="match status" value="1"/>
</dbReference>
<feature type="chain" id="PRO_5022112460" evidence="7">
    <location>
        <begin position="36"/>
        <end position="389"/>
    </location>
</feature>
<evidence type="ECO:0000313" key="10">
    <source>
        <dbReference type="EMBL" id="GEO34590.1"/>
    </source>
</evidence>
<keyword evidence="11" id="KW-1185">Reference proteome</keyword>
<dbReference type="PROSITE" id="PS00137">
    <property type="entry name" value="SUBTILASE_HIS"/>
    <property type="match status" value="1"/>
</dbReference>
<dbReference type="EMBL" id="BJYY01000014">
    <property type="protein sequence ID" value="GEO34590.1"/>
    <property type="molecule type" value="Genomic_DNA"/>
</dbReference>
<dbReference type="InterPro" id="IPR037045">
    <property type="entry name" value="S8pro/Inhibitor_I9_sf"/>
</dbReference>
<dbReference type="Pfam" id="PF05922">
    <property type="entry name" value="Inhibitor_I9"/>
    <property type="match status" value="1"/>
</dbReference>
<name>A0A512DED2_9CELL</name>
<dbReference type="PANTHER" id="PTHR43806:SF11">
    <property type="entry name" value="CEREVISIN-RELATED"/>
    <property type="match status" value="1"/>
</dbReference>
<evidence type="ECO:0000256" key="1">
    <source>
        <dbReference type="ARBA" id="ARBA00011073"/>
    </source>
</evidence>
<evidence type="ECO:0000256" key="4">
    <source>
        <dbReference type="ARBA" id="ARBA00022825"/>
    </source>
</evidence>
<feature type="active site" description="Charge relay system" evidence="5">
    <location>
        <position position="148"/>
    </location>
</feature>
<gene>
    <name evidence="10" type="primary">aprA</name>
    <name evidence="10" type="ORF">CAE01nite_23150</name>
</gene>
<dbReference type="InterPro" id="IPR036852">
    <property type="entry name" value="Peptidase_S8/S53_dom_sf"/>
</dbReference>
<dbReference type="Gene3D" id="3.40.50.200">
    <property type="entry name" value="Peptidase S8/S53 domain"/>
    <property type="match status" value="1"/>
</dbReference>
<evidence type="ECO:0000313" key="11">
    <source>
        <dbReference type="Proteomes" id="UP000321181"/>
    </source>
</evidence>
<keyword evidence="7" id="KW-0732">Signal</keyword>
<dbReference type="GO" id="GO:0005615">
    <property type="term" value="C:extracellular space"/>
    <property type="evidence" value="ECO:0007669"/>
    <property type="project" value="TreeGrafter"/>
</dbReference>
<feature type="signal peptide" evidence="7">
    <location>
        <begin position="1"/>
        <end position="35"/>
    </location>
</feature>
<organism evidence="10 11">
    <name type="scientific">Cellulomonas aerilata</name>
    <dbReference type="NCBI Taxonomy" id="515326"/>
    <lineage>
        <taxon>Bacteria</taxon>
        <taxon>Bacillati</taxon>
        <taxon>Actinomycetota</taxon>
        <taxon>Actinomycetes</taxon>
        <taxon>Micrococcales</taxon>
        <taxon>Cellulomonadaceae</taxon>
        <taxon>Cellulomonas</taxon>
    </lineage>
</organism>
<dbReference type="Pfam" id="PF00082">
    <property type="entry name" value="Peptidase_S8"/>
    <property type="match status" value="1"/>
</dbReference>
<dbReference type="OrthoDB" id="9790784at2"/>
<dbReference type="PROSITE" id="PS00138">
    <property type="entry name" value="SUBTILASE_SER"/>
    <property type="match status" value="1"/>
</dbReference>
<feature type="active site" description="Charge relay system" evidence="5">
    <location>
        <position position="181"/>
    </location>
</feature>
<proteinExistence type="inferred from homology"/>
<protein>
    <submittedName>
        <fullName evidence="10">Serine protease</fullName>
    </submittedName>
</protein>
<dbReference type="InterPro" id="IPR022398">
    <property type="entry name" value="Peptidase_S8_His-AS"/>
</dbReference>
<dbReference type="GO" id="GO:0004252">
    <property type="term" value="F:serine-type endopeptidase activity"/>
    <property type="evidence" value="ECO:0007669"/>
    <property type="project" value="UniProtKB-UniRule"/>
</dbReference>
<dbReference type="GO" id="GO:0006508">
    <property type="term" value="P:proteolysis"/>
    <property type="evidence" value="ECO:0007669"/>
    <property type="project" value="UniProtKB-KW"/>
</dbReference>
<dbReference type="InterPro" id="IPR023828">
    <property type="entry name" value="Peptidase_S8_Ser-AS"/>
</dbReference>
<dbReference type="SUPFAM" id="SSF54897">
    <property type="entry name" value="Protease propeptides/inhibitors"/>
    <property type="match status" value="1"/>
</dbReference>
<dbReference type="InterPro" id="IPR050131">
    <property type="entry name" value="Peptidase_S8_subtilisin-like"/>
</dbReference>
<keyword evidence="2 5" id="KW-0645">Protease</keyword>
<accession>A0A512DED2</accession>
<reference evidence="10 11" key="1">
    <citation type="submission" date="2019-07" db="EMBL/GenBank/DDBJ databases">
        <title>Whole genome shotgun sequence of Cellulomonas aerilata NBRC 106308.</title>
        <authorList>
            <person name="Hosoyama A."/>
            <person name="Uohara A."/>
            <person name="Ohji S."/>
            <person name="Ichikawa N."/>
        </authorList>
    </citation>
    <scope>NUCLEOTIDE SEQUENCE [LARGE SCALE GENOMIC DNA]</scope>
    <source>
        <strain evidence="10 11">NBRC 106308</strain>
    </source>
</reference>
<evidence type="ECO:0000259" key="9">
    <source>
        <dbReference type="Pfam" id="PF05922"/>
    </source>
</evidence>
<dbReference type="RefSeq" id="WP_146904463.1">
    <property type="nucleotide sequence ID" value="NZ_BAAARM010000004.1"/>
</dbReference>
<feature type="active site" description="Charge relay system" evidence="5">
    <location>
        <position position="335"/>
    </location>
</feature>
<dbReference type="CDD" id="cd04077">
    <property type="entry name" value="Peptidases_S8_PCSK9_ProteinaseK_like"/>
    <property type="match status" value="1"/>
</dbReference>
<dbReference type="AlphaFoldDB" id="A0A512DED2"/>
<evidence type="ECO:0000256" key="3">
    <source>
        <dbReference type="ARBA" id="ARBA00022801"/>
    </source>
</evidence>
<dbReference type="InterPro" id="IPR010259">
    <property type="entry name" value="S8pro/Inhibitor_I9"/>
</dbReference>
<comment type="caution">
    <text evidence="10">The sequence shown here is derived from an EMBL/GenBank/DDBJ whole genome shotgun (WGS) entry which is preliminary data.</text>
</comment>
<feature type="domain" description="Inhibitor I9" evidence="9">
    <location>
        <begin position="63"/>
        <end position="107"/>
    </location>
</feature>
<dbReference type="Proteomes" id="UP000321181">
    <property type="component" value="Unassembled WGS sequence"/>
</dbReference>
<keyword evidence="3 5" id="KW-0378">Hydrolase</keyword>
<dbReference type="Gene3D" id="3.30.70.80">
    <property type="entry name" value="Peptidase S8 propeptide/proteinase inhibitor I9"/>
    <property type="match status" value="1"/>
</dbReference>
<evidence type="ECO:0000256" key="7">
    <source>
        <dbReference type="SAM" id="SignalP"/>
    </source>
</evidence>